<dbReference type="EMBL" id="JABCIY010000061">
    <property type="protein sequence ID" value="KAF7194445.1"/>
    <property type="molecule type" value="Genomic_DNA"/>
</dbReference>
<feature type="transmembrane region" description="Helical" evidence="5">
    <location>
        <begin position="109"/>
        <end position="129"/>
    </location>
</feature>
<feature type="transmembrane region" description="Helical" evidence="5">
    <location>
        <begin position="400"/>
        <end position="421"/>
    </location>
</feature>
<accession>A0A8H6RM99</accession>
<evidence type="ECO:0000313" key="6">
    <source>
        <dbReference type="EMBL" id="KAF7194445.1"/>
    </source>
</evidence>
<dbReference type="OrthoDB" id="196103at2759"/>
<dbReference type="InterPro" id="IPR010291">
    <property type="entry name" value="Ion_channel_UNC-93"/>
</dbReference>
<keyword evidence="3 5" id="KW-1133">Transmembrane helix</keyword>
<evidence type="ECO:0000256" key="3">
    <source>
        <dbReference type="ARBA" id="ARBA00022989"/>
    </source>
</evidence>
<dbReference type="GO" id="GO:0016020">
    <property type="term" value="C:membrane"/>
    <property type="evidence" value="ECO:0007669"/>
    <property type="project" value="UniProtKB-SubCell"/>
</dbReference>
<reference evidence="6" key="1">
    <citation type="submission" date="2020-04" db="EMBL/GenBank/DDBJ databases">
        <title>Draft genome resource of the tomato pathogen Pseudocercospora fuligena.</title>
        <authorList>
            <person name="Zaccaron A."/>
        </authorList>
    </citation>
    <scope>NUCLEOTIDE SEQUENCE</scope>
    <source>
        <strain evidence="6">PF001</strain>
    </source>
</reference>
<evidence type="ECO:0000256" key="1">
    <source>
        <dbReference type="ARBA" id="ARBA00004141"/>
    </source>
</evidence>
<evidence type="ECO:0000256" key="4">
    <source>
        <dbReference type="ARBA" id="ARBA00023136"/>
    </source>
</evidence>
<feature type="transmembrane region" description="Helical" evidence="5">
    <location>
        <begin position="365"/>
        <end position="388"/>
    </location>
</feature>
<feature type="transmembrane region" description="Helical" evidence="5">
    <location>
        <begin position="70"/>
        <end position="97"/>
    </location>
</feature>
<feature type="transmembrane region" description="Helical" evidence="5">
    <location>
        <begin position="160"/>
        <end position="184"/>
    </location>
</feature>
<comment type="caution">
    <text evidence="6">The sequence shown here is derived from an EMBL/GenBank/DDBJ whole genome shotgun (WGS) entry which is preliminary data.</text>
</comment>
<feature type="transmembrane region" description="Helical" evidence="5">
    <location>
        <begin position="135"/>
        <end position="153"/>
    </location>
</feature>
<dbReference type="PANTHER" id="PTHR23294:SF59">
    <property type="entry name" value="UNC93-LIKE PROTEIN C922.05C"/>
    <property type="match status" value="1"/>
</dbReference>
<keyword evidence="4 5" id="KW-0472">Membrane</keyword>
<dbReference type="InterPro" id="IPR051617">
    <property type="entry name" value="UNC-93-like_regulator"/>
</dbReference>
<evidence type="ECO:0000256" key="5">
    <source>
        <dbReference type="SAM" id="Phobius"/>
    </source>
</evidence>
<feature type="transmembrane region" description="Helical" evidence="5">
    <location>
        <begin position="219"/>
        <end position="237"/>
    </location>
</feature>
<evidence type="ECO:0000313" key="7">
    <source>
        <dbReference type="Proteomes" id="UP000660729"/>
    </source>
</evidence>
<feature type="transmembrane region" description="Helical" evidence="5">
    <location>
        <begin position="433"/>
        <end position="450"/>
    </location>
</feature>
<organism evidence="6 7">
    <name type="scientific">Pseudocercospora fuligena</name>
    <dbReference type="NCBI Taxonomy" id="685502"/>
    <lineage>
        <taxon>Eukaryota</taxon>
        <taxon>Fungi</taxon>
        <taxon>Dikarya</taxon>
        <taxon>Ascomycota</taxon>
        <taxon>Pezizomycotina</taxon>
        <taxon>Dothideomycetes</taxon>
        <taxon>Dothideomycetidae</taxon>
        <taxon>Mycosphaerellales</taxon>
        <taxon>Mycosphaerellaceae</taxon>
        <taxon>Pseudocercospora</taxon>
    </lineage>
</organism>
<proteinExistence type="predicted"/>
<sequence length="478" mass="52065">MTKKSTNLGTACLRPKKNDQMAANMDDKKAPMFNQQEDPNPPTLNITEITTPPQGHKILGLNLPAYRSPIVQTLLVSLVQLLVVGIFNVLAALGGGGQVNPTTSNNANTILYSLFAAFSLLAGSVTNYLGPKWTLATGGVGYSLLAASFWCYNHTKNRGFVYFGGATCGISAAFLWTAAGSLIMSLPLEKDKGSVVGAIIPTVENWSVTTAGTVNDGTYIALFILMFSGSIVALFVADPKTIVRIDGSRAQVPRETTFVQELKNVVVAVQKEPLIFLFFPFSFAGLWYIPYQSNDFNAYFFDLRTRGFAGLWYNFGQLCITRAFINWTFLFVFLNAVLIGGIWPVRESHRGVPPAKLLSVGQSKASGYIALLTFYGCIDGAWQTFAWWIMGALSNDPVVLSIYSSFYKVFGATGCAIVFSLDNHGTPHSAMFGSYWGLLSGSMLLVLYLIHKRIGDTSKEQEVTLQTIPTKVADSALM</sequence>
<dbReference type="Pfam" id="PF05978">
    <property type="entry name" value="UNC-93"/>
    <property type="match status" value="1"/>
</dbReference>
<feature type="transmembrane region" description="Helical" evidence="5">
    <location>
        <begin position="327"/>
        <end position="345"/>
    </location>
</feature>
<evidence type="ECO:0000256" key="2">
    <source>
        <dbReference type="ARBA" id="ARBA00022692"/>
    </source>
</evidence>
<name>A0A8H6RM99_9PEZI</name>
<keyword evidence="2 5" id="KW-0812">Transmembrane</keyword>
<dbReference type="AlphaFoldDB" id="A0A8H6RM99"/>
<dbReference type="InterPro" id="IPR036259">
    <property type="entry name" value="MFS_trans_sf"/>
</dbReference>
<dbReference type="Proteomes" id="UP000660729">
    <property type="component" value="Unassembled WGS sequence"/>
</dbReference>
<protein>
    <submittedName>
        <fullName evidence="6">UNC93-like protein</fullName>
    </submittedName>
</protein>
<dbReference type="SUPFAM" id="SSF103473">
    <property type="entry name" value="MFS general substrate transporter"/>
    <property type="match status" value="1"/>
</dbReference>
<keyword evidence="7" id="KW-1185">Reference proteome</keyword>
<dbReference type="PANTHER" id="PTHR23294">
    <property type="entry name" value="ET TRANSLATION PRODUCT-RELATED"/>
    <property type="match status" value="1"/>
</dbReference>
<gene>
    <name evidence="6" type="ORF">HII31_04250</name>
</gene>
<comment type="subcellular location">
    <subcellularLocation>
        <location evidence="1">Membrane</location>
        <topology evidence="1">Multi-pass membrane protein</topology>
    </subcellularLocation>
</comment>